<dbReference type="AlphaFoldDB" id="A0AAV8XI21"/>
<organism evidence="1 2">
    <name type="scientific">Aromia moschata</name>
    <dbReference type="NCBI Taxonomy" id="1265417"/>
    <lineage>
        <taxon>Eukaryota</taxon>
        <taxon>Metazoa</taxon>
        <taxon>Ecdysozoa</taxon>
        <taxon>Arthropoda</taxon>
        <taxon>Hexapoda</taxon>
        <taxon>Insecta</taxon>
        <taxon>Pterygota</taxon>
        <taxon>Neoptera</taxon>
        <taxon>Endopterygota</taxon>
        <taxon>Coleoptera</taxon>
        <taxon>Polyphaga</taxon>
        <taxon>Cucujiformia</taxon>
        <taxon>Chrysomeloidea</taxon>
        <taxon>Cerambycidae</taxon>
        <taxon>Cerambycinae</taxon>
        <taxon>Callichromatini</taxon>
        <taxon>Aromia</taxon>
    </lineage>
</organism>
<dbReference type="InterPro" id="IPR036397">
    <property type="entry name" value="RNaseH_sf"/>
</dbReference>
<proteinExistence type="predicted"/>
<reference evidence="1" key="1">
    <citation type="journal article" date="2023" name="Insect Mol. Biol.">
        <title>Genome sequencing provides insights into the evolution of gene families encoding plant cell wall-degrading enzymes in longhorned beetles.</title>
        <authorList>
            <person name="Shin N.R."/>
            <person name="Okamura Y."/>
            <person name="Kirsch R."/>
            <person name="Pauchet Y."/>
        </authorList>
    </citation>
    <scope>NUCLEOTIDE SEQUENCE</scope>
    <source>
        <strain evidence="1">AMC_N1</strain>
    </source>
</reference>
<dbReference type="Proteomes" id="UP001162162">
    <property type="component" value="Unassembled WGS sequence"/>
</dbReference>
<name>A0AAV8XI21_9CUCU</name>
<evidence type="ECO:0000313" key="2">
    <source>
        <dbReference type="Proteomes" id="UP001162162"/>
    </source>
</evidence>
<sequence length="73" mass="8546">MEKNSEQRMAITFCFNADLSPPDYFLFPKLRMELKGDHFASIQESVTSKLNMIPKEDFSRAMVKLEERANRCI</sequence>
<dbReference type="Gene3D" id="3.30.420.10">
    <property type="entry name" value="Ribonuclease H-like superfamily/Ribonuclease H"/>
    <property type="match status" value="1"/>
</dbReference>
<accession>A0AAV8XI21</accession>
<evidence type="ECO:0000313" key="1">
    <source>
        <dbReference type="EMBL" id="KAJ8938434.1"/>
    </source>
</evidence>
<dbReference type="EMBL" id="JAPWTK010000557">
    <property type="protein sequence ID" value="KAJ8938434.1"/>
    <property type="molecule type" value="Genomic_DNA"/>
</dbReference>
<protein>
    <submittedName>
        <fullName evidence="1">Uncharacterized protein</fullName>
    </submittedName>
</protein>
<keyword evidence="2" id="KW-1185">Reference proteome</keyword>
<comment type="caution">
    <text evidence="1">The sequence shown here is derived from an EMBL/GenBank/DDBJ whole genome shotgun (WGS) entry which is preliminary data.</text>
</comment>
<dbReference type="GO" id="GO:0003676">
    <property type="term" value="F:nucleic acid binding"/>
    <property type="evidence" value="ECO:0007669"/>
    <property type="project" value="InterPro"/>
</dbReference>
<gene>
    <name evidence="1" type="ORF">NQ318_011873</name>
</gene>